<dbReference type="InterPro" id="IPR025604">
    <property type="entry name" value="End3"/>
</dbReference>
<feature type="region of interest" description="Disordered" evidence="18">
    <location>
        <begin position="312"/>
        <end position="331"/>
    </location>
</feature>
<comment type="similarity">
    <text evidence="4">Belongs to the END3 family.</text>
</comment>
<dbReference type="InterPro" id="IPR018247">
    <property type="entry name" value="EF_Hand_1_Ca_BS"/>
</dbReference>
<dbReference type="SUPFAM" id="SSF47473">
    <property type="entry name" value="EF-hand"/>
    <property type="match status" value="2"/>
</dbReference>
<keyword evidence="9" id="KW-0677">Repeat</keyword>
<keyword evidence="14" id="KW-0009">Actin-binding</keyword>
<keyword evidence="15" id="KW-0206">Cytoskeleton</keyword>
<dbReference type="CDD" id="cd00052">
    <property type="entry name" value="EH"/>
    <property type="match status" value="1"/>
</dbReference>
<feature type="domain" description="EH" evidence="19">
    <location>
        <begin position="140"/>
        <end position="228"/>
    </location>
</feature>
<reference evidence="21 22" key="1">
    <citation type="submission" date="2024-02" db="EMBL/GenBank/DDBJ databases">
        <title>Discinaceae phylogenomics.</title>
        <authorList>
            <person name="Dirks A.C."/>
            <person name="James T.Y."/>
        </authorList>
    </citation>
    <scope>NUCLEOTIDE SEQUENCE [LARGE SCALE GENOMIC DNA]</scope>
    <source>
        <strain evidence="21 22">ACD0624</strain>
    </source>
</reference>
<feature type="domain" description="EF-hand" evidence="20">
    <location>
        <begin position="42"/>
        <end position="77"/>
    </location>
</feature>
<accession>A0ABR3GNA1</accession>
<dbReference type="InterPro" id="IPR002048">
    <property type="entry name" value="EF_hand_dom"/>
</dbReference>
<keyword evidence="22" id="KW-1185">Reference proteome</keyword>
<comment type="subunit">
    <text evidence="5">Component of the PAN1 actin cytoskeleton-regulatory complex.</text>
</comment>
<proteinExistence type="inferred from homology"/>
<evidence type="ECO:0000256" key="5">
    <source>
        <dbReference type="ARBA" id="ARBA00011159"/>
    </source>
</evidence>
<evidence type="ECO:0000256" key="7">
    <source>
        <dbReference type="ARBA" id="ARBA00022490"/>
    </source>
</evidence>
<evidence type="ECO:0000256" key="16">
    <source>
        <dbReference type="ARBA" id="ARBA00025194"/>
    </source>
</evidence>
<keyword evidence="11" id="KW-0106">Calcium</keyword>
<keyword evidence="8" id="KW-0254">Endocytosis</keyword>
<evidence type="ECO:0000313" key="21">
    <source>
        <dbReference type="EMBL" id="KAL0637285.1"/>
    </source>
</evidence>
<keyword evidence="7" id="KW-0963">Cytoplasm</keyword>
<comment type="caution">
    <text evidence="21">The sequence shown here is derived from an EMBL/GenBank/DDBJ whole genome shotgun (WGS) entry which is preliminary data.</text>
</comment>
<dbReference type="PROSITE" id="PS50222">
    <property type="entry name" value="EF_HAND_2"/>
    <property type="match status" value="1"/>
</dbReference>
<evidence type="ECO:0000259" key="20">
    <source>
        <dbReference type="PROSITE" id="PS50222"/>
    </source>
</evidence>
<evidence type="ECO:0000256" key="14">
    <source>
        <dbReference type="ARBA" id="ARBA00023203"/>
    </source>
</evidence>
<dbReference type="SMART" id="SM00054">
    <property type="entry name" value="EFh"/>
    <property type="match status" value="1"/>
</dbReference>
<organism evidence="21 22">
    <name type="scientific">Discina gigas</name>
    <dbReference type="NCBI Taxonomy" id="1032678"/>
    <lineage>
        <taxon>Eukaryota</taxon>
        <taxon>Fungi</taxon>
        <taxon>Dikarya</taxon>
        <taxon>Ascomycota</taxon>
        <taxon>Pezizomycotina</taxon>
        <taxon>Pezizomycetes</taxon>
        <taxon>Pezizales</taxon>
        <taxon>Discinaceae</taxon>
        <taxon>Discina</taxon>
    </lineage>
</organism>
<dbReference type="Pfam" id="PF12761">
    <property type="entry name" value="End3"/>
    <property type="match status" value="1"/>
</dbReference>
<dbReference type="PANTHER" id="PTHR11216:SF74">
    <property type="entry name" value="ACTIN CYTOSKELETON-REGULATORY COMPLEX PROTEIN END3"/>
    <property type="match status" value="1"/>
</dbReference>
<name>A0ABR3GNA1_9PEZI</name>
<dbReference type="Proteomes" id="UP001447188">
    <property type="component" value="Unassembled WGS sequence"/>
</dbReference>
<evidence type="ECO:0000256" key="1">
    <source>
        <dbReference type="ARBA" id="ARBA00004125"/>
    </source>
</evidence>
<sequence length="406" mass="45307">MANKPISEADIGKYWEIFSAHSRDGQRITGDQAFGMLKNSGLNDDQLAKIWDLADVDKDGDLDFEEFCVAMRLIFDLVNGELKSVPAKLPAFLVPESKAHLVTASDALSGNPPQFERVEDLDDDTPGLKDGFDWYMSPGDKQKYEGIYTANAGDHGQLQFGALDGLYDSINVPDTDIRSAWNLVNPSASASIGKDQALVFLHILNNRHEGYRIPRSVPASLRATFQKNQINYDLDKVDSGRSLGSGRRDMNTISGKKEAFGESYLTRLGVGGRGNFKHAGTDFSTTKDKDWEEVRLKRELADLEAKIAEAETAAEKRRNRDKYGSGGSTAPLVKRELEQMLEYKRRTLRDLEEDNSQSKGGTSLKSVRDDLDMVREQVDGLEQYLKGREANLQGLYLEIAEEKGRR</sequence>
<dbReference type="InterPro" id="IPR011992">
    <property type="entry name" value="EF-hand-dom_pair"/>
</dbReference>
<evidence type="ECO:0000259" key="19">
    <source>
        <dbReference type="PROSITE" id="PS50031"/>
    </source>
</evidence>
<keyword evidence="10" id="KW-0967">Endosome</keyword>
<dbReference type="Gene3D" id="1.10.238.10">
    <property type="entry name" value="EF-hand"/>
    <property type="match status" value="2"/>
</dbReference>
<evidence type="ECO:0000256" key="18">
    <source>
        <dbReference type="SAM" id="MobiDB-lite"/>
    </source>
</evidence>
<dbReference type="SMART" id="SM00027">
    <property type="entry name" value="EH"/>
    <property type="match status" value="2"/>
</dbReference>
<dbReference type="InterPro" id="IPR000261">
    <property type="entry name" value="EH_dom"/>
</dbReference>
<evidence type="ECO:0000256" key="15">
    <source>
        <dbReference type="ARBA" id="ARBA00023212"/>
    </source>
</evidence>
<dbReference type="PROSITE" id="PS00018">
    <property type="entry name" value="EF_HAND_1"/>
    <property type="match status" value="1"/>
</dbReference>
<comment type="function">
    <text evidence="16">Component of the PAN1 actin cytoskeleton-regulatory complex required for the internalization of endosomes during actin-coupled endocytosis. The complex links the site of endocytosis to the cell membrane-associated actin cytoskeleton. Mediates uptake of external molecules and vacuolar degradation of plasma membrane proteins. Plays a role in the proper organization of the cell membrane-associated actin cytoskeleton and promotes its destabilization.</text>
</comment>
<evidence type="ECO:0000256" key="17">
    <source>
        <dbReference type="ARBA" id="ARBA00029684"/>
    </source>
</evidence>
<evidence type="ECO:0000256" key="2">
    <source>
        <dbReference type="ARBA" id="ARBA00004134"/>
    </source>
</evidence>
<evidence type="ECO:0000256" key="8">
    <source>
        <dbReference type="ARBA" id="ARBA00022583"/>
    </source>
</evidence>
<evidence type="ECO:0000256" key="9">
    <source>
        <dbReference type="ARBA" id="ARBA00022737"/>
    </source>
</evidence>
<dbReference type="Pfam" id="PF12763">
    <property type="entry name" value="EH"/>
    <property type="match status" value="1"/>
</dbReference>
<evidence type="ECO:0000256" key="12">
    <source>
        <dbReference type="ARBA" id="ARBA00023054"/>
    </source>
</evidence>
<feature type="compositionally biased region" description="Basic and acidic residues" evidence="18">
    <location>
        <begin position="312"/>
        <end position="323"/>
    </location>
</feature>
<evidence type="ECO:0000256" key="10">
    <source>
        <dbReference type="ARBA" id="ARBA00022753"/>
    </source>
</evidence>
<keyword evidence="13" id="KW-0472">Membrane</keyword>
<dbReference type="PROSITE" id="PS50031">
    <property type="entry name" value="EH"/>
    <property type="match status" value="2"/>
</dbReference>
<evidence type="ECO:0000256" key="3">
    <source>
        <dbReference type="ARBA" id="ARBA00004413"/>
    </source>
</evidence>
<keyword evidence="12" id="KW-0175">Coiled coil</keyword>
<dbReference type="EMBL" id="JBBBZM010000037">
    <property type="protein sequence ID" value="KAL0637285.1"/>
    <property type="molecule type" value="Genomic_DNA"/>
</dbReference>
<feature type="region of interest" description="Disordered" evidence="18">
    <location>
        <begin position="348"/>
        <end position="369"/>
    </location>
</feature>
<gene>
    <name evidence="21" type="primary">END3</name>
    <name evidence="21" type="ORF">Q9L58_003769</name>
</gene>
<evidence type="ECO:0000256" key="13">
    <source>
        <dbReference type="ARBA" id="ARBA00023136"/>
    </source>
</evidence>
<evidence type="ECO:0000256" key="11">
    <source>
        <dbReference type="ARBA" id="ARBA00022837"/>
    </source>
</evidence>
<evidence type="ECO:0000256" key="6">
    <source>
        <dbReference type="ARBA" id="ARBA00022475"/>
    </source>
</evidence>
<evidence type="ECO:0000256" key="4">
    <source>
        <dbReference type="ARBA" id="ARBA00009909"/>
    </source>
</evidence>
<evidence type="ECO:0000313" key="22">
    <source>
        <dbReference type="Proteomes" id="UP001447188"/>
    </source>
</evidence>
<keyword evidence="6" id="KW-1003">Cell membrane</keyword>
<dbReference type="PANTHER" id="PTHR11216">
    <property type="entry name" value="EH DOMAIN"/>
    <property type="match status" value="1"/>
</dbReference>
<feature type="domain" description="EH" evidence="19">
    <location>
        <begin position="10"/>
        <end position="100"/>
    </location>
</feature>
<protein>
    <recommendedName>
        <fullName evidence="17">Endocytosis protein 3</fullName>
    </recommendedName>
</protein>
<comment type="subcellular location">
    <subcellularLocation>
        <location evidence="3">Cell membrane</location>
        <topology evidence="3">Peripheral membrane protein</topology>
        <orientation evidence="3">Cytoplasmic side</orientation>
    </subcellularLocation>
    <subcellularLocation>
        <location evidence="2">Cytoplasm</location>
        <location evidence="2">Cytoskeleton</location>
        <location evidence="2">Actin patch</location>
    </subcellularLocation>
    <subcellularLocation>
        <location evidence="1">Endosome membrane</location>
        <topology evidence="1">Peripheral membrane protein</topology>
        <orientation evidence="1">Cytoplasmic side</orientation>
    </subcellularLocation>
</comment>